<evidence type="ECO:0000313" key="2">
    <source>
        <dbReference type="Proteomes" id="UP000016491"/>
    </source>
</evidence>
<reference evidence="1 2" key="1">
    <citation type="submission" date="2013-07" db="EMBL/GenBank/DDBJ databases">
        <authorList>
            <person name="Weinstock G."/>
            <person name="Sodergren E."/>
            <person name="Wylie T."/>
            <person name="Fulton L."/>
            <person name="Fulton R."/>
            <person name="Fronick C."/>
            <person name="O'Laughlin M."/>
            <person name="Godfrey J."/>
            <person name="Miner T."/>
            <person name="Herter B."/>
            <person name="Appelbaum E."/>
            <person name="Cordes M."/>
            <person name="Lek S."/>
            <person name="Wollam A."/>
            <person name="Pepin K.H."/>
            <person name="Palsikar V.B."/>
            <person name="Mitreva M."/>
            <person name="Wilson R.K."/>
        </authorList>
    </citation>
    <scope>NUCLEOTIDE SEQUENCE [LARGE SCALE GENOMIC DNA]</scope>
    <source>
        <strain evidence="1 2">ATCC 14940</strain>
    </source>
</reference>
<proteinExistence type="predicted"/>
<organism evidence="1 2">
    <name type="scientific">[Clostridium] symbiosum ATCC 14940</name>
    <dbReference type="NCBI Taxonomy" id="411472"/>
    <lineage>
        <taxon>Bacteria</taxon>
        <taxon>Bacillati</taxon>
        <taxon>Bacillota</taxon>
        <taxon>Clostridia</taxon>
        <taxon>Lachnospirales</taxon>
        <taxon>Lachnospiraceae</taxon>
        <taxon>Otoolea</taxon>
    </lineage>
</organism>
<gene>
    <name evidence="1" type="ORF">CLOSYM_00504</name>
</gene>
<sequence>MNIVHFLYIYGADKVNPLCPFDKTEAALVNFQANLCLCYLRTLIR</sequence>
<dbReference type="AlphaFoldDB" id="A0ABC9U3C7"/>
<dbReference type="EMBL" id="AWSU01000040">
    <property type="protein sequence ID" value="ERI80032.1"/>
    <property type="molecule type" value="Genomic_DNA"/>
</dbReference>
<evidence type="ECO:0000313" key="1">
    <source>
        <dbReference type="EMBL" id="ERI80032.1"/>
    </source>
</evidence>
<accession>A0ABC9U3C7</accession>
<protein>
    <submittedName>
        <fullName evidence="1">Uncharacterized protein</fullName>
    </submittedName>
</protein>
<dbReference type="Proteomes" id="UP000016491">
    <property type="component" value="Unassembled WGS sequence"/>
</dbReference>
<comment type="caution">
    <text evidence="1">The sequence shown here is derived from an EMBL/GenBank/DDBJ whole genome shotgun (WGS) entry which is preliminary data.</text>
</comment>
<name>A0ABC9U3C7_CLOSY</name>